<reference evidence="4 5" key="1">
    <citation type="submission" date="2015-10" db="EMBL/GenBank/DDBJ databases">
        <title>Draft genomes sequences of Candida glabrata isolates 1A, 1B, 2A, 2B, 3A and 3B.</title>
        <authorList>
            <person name="Haavelsrud O.E."/>
            <person name="Gaustad P."/>
        </authorList>
    </citation>
    <scope>NUCLEOTIDE SEQUENCE [LARGE SCALE GENOMIC DNA]</scope>
    <source>
        <strain evidence="4">910700640</strain>
    </source>
</reference>
<dbReference type="GO" id="GO:0042134">
    <property type="term" value="F:rRNA primary transcript binding"/>
    <property type="evidence" value="ECO:0007669"/>
    <property type="project" value="EnsemblFungi"/>
</dbReference>
<dbReference type="InterPro" id="IPR016848">
    <property type="entry name" value="RNase_P/MRP_Rpp29-subunit"/>
</dbReference>
<dbReference type="GO" id="GO:0000172">
    <property type="term" value="C:ribonuclease MRP complex"/>
    <property type="evidence" value="ECO:0007669"/>
    <property type="project" value="EnsemblFungi"/>
</dbReference>
<dbReference type="InterPro" id="IPR002730">
    <property type="entry name" value="Rpp29/RNP1"/>
</dbReference>
<organism evidence="4 5">
    <name type="scientific">Candida glabrata</name>
    <name type="common">Yeast</name>
    <name type="synonym">Torulopsis glabrata</name>
    <dbReference type="NCBI Taxonomy" id="5478"/>
    <lineage>
        <taxon>Eukaryota</taxon>
        <taxon>Fungi</taxon>
        <taxon>Dikarya</taxon>
        <taxon>Ascomycota</taxon>
        <taxon>Saccharomycotina</taxon>
        <taxon>Saccharomycetes</taxon>
        <taxon>Saccharomycetales</taxon>
        <taxon>Saccharomycetaceae</taxon>
        <taxon>Nakaseomyces</taxon>
    </lineage>
</organism>
<dbReference type="VEuPathDB" id="FungiDB:CAGL0I09152g"/>
<dbReference type="AlphaFoldDB" id="A0A0W0CL26"/>
<comment type="similarity">
    <text evidence="2">Belongs to the eukaryotic/archaeal RNase P protein component 1 family.</text>
</comment>
<name>A0A0W0CL26_CANGB</name>
<evidence type="ECO:0000256" key="3">
    <source>
        <dbReference type="PIRNR" id="PIRNR027081"/>
    </source>
</evidence>
<gene>
    <name evidence="4" type="ORF">AO440_002728</name>
</gene>
<dbReference type="OMA" id="NMIGIEG"/>
<dbReference type="VEuPathDB" id="FungiDB:B1J91_I09152g"/>
<protein>
    <recommendedName>
        <fullName evidence="3">Ribonuclease P protein subunit</fullName>
    </recommendedName>
</protein>
<dbReference type="PIRSF" id="PIRSF027081">
    <property type="entry name" value="RNase_P/MRP_p29_subunit"/>
    <property type="match status" value="1"/>
</dbReference>
<dbReference type="GO" id="GO:0001682">
    <property type="term" value="P:tRNA 5'-leader removal"/>
    <property type="evidence" value="ECO:0007669"/>
    <property type="project" value="EnsemblFungi"/>
</dbReference>
<dbReference type="EMBL" id="LLZZ01000114">
    <property type="protein sequence ID" value="KTB05089.1"/>
    <property type="molecule type" value="Genomic_DNA"/>
</dbReference>
<evidence type="ECO:0000313" key="4">
    <source>
        <dbReference type="EMBL" id="KTB05089.1"/>
    </source>
</evidence>
<dbReference type="Gene3D" id="2.30.30.210">
    <property type="entry name" value="Ribonuclease P/MRP, subunit p29"/>
    <property type="match status" value="1"/>
</dbReference>
<dbReference type="InterPro" id="IPR023534">
    <property type="entry name" value="Rof/RNase_P-like"/>
</dbReference>
<dbReference type="InterPro" id="IPR036980">
    <property type="entry name" value="RNase_P/MRP_Rpp29_sf"/>
</dbReference>
<dbReference type="GO" id="GO:0004526">
    <property type="term" value="F:ribonuclease P activity"/>
    <property type="evidence" value="ECO:0007669"/>
    <property type="project" value="EnsemblFungi"/>
</dbReference>
<dbReference type="VEuPathDB" id="FungiDB:GVI51_I09009"/>
<dbReference type="Proteomes" id="UP000054886">
    <property type="component" value="Unassembled WGS sequence"/>
</dbReference>
<dbReference type="Pfam" id="PF01868">
    <property type="entry name" value="RNase_P-MRP_p29"/>
    <property type="match status" value="1"/>
</dbReference>
<dbReference type="GO" id="GO:0000171">
    <property type="term" value="F:ribonuclease MRP activity"/>
    <property type="evidence" value="ECO:0007669"/>
    <property type="project" value="EnsemblFungi"/>
</dbReference>
<dbReference type="VEuPathDB" id="FungiDB:GWK60_I04653"/>
<proteinExistence type="inferred from homology"/>
<sequence>MDKAQDFINNNLLTKCFNDPKNEIDEGRLLDTLMLLPTDGGSTSRIKKIIEKRTRLHDTKVKNKVPNSEPIDYDKYKQANYKKINKRSKQSLKDFIIKSKLSVNKAKQIAHEKNITKKADLFKYLETNDPELYKDLPKYEKFRPLFSELWISYIQELLNISYPCQSTEFKANGMQILTKLSMADYNGAALRVTKSKNHNTVGIEGIVVWDAQKNFIMITSGSLVDEIKIIPKKGTLFDFEIPLNDEQALQYSILGDRFKYRSVDRAGRKFKTRRCDDLLFYVFDS</sequence>
<keyword evidence="3" id="KW-0539">Nucleus</keyword>
<keyword evidence="3" id="KW-0819">tRNA processing</keyword>
<dbReference type="PANTHER" id="PTHR13348">
    <property type="entry name" value="RIBONUCLEASE P SUBUNIT P29"/>
    <property type="match status" value="1"/>
</dbReference>
<dbReference type="PhylomeDB" id="A0A0W0CL26"/>
<evidence type="ECO:0000256" key="1">
    <source>
        <dbReference type="ARBA" id="ARBA00004123"/>
    </source>
</evidence>
<comment type="subcellular location">
    <subcellularLocation>
        <location evidence="1">Nucleus</location>
    </subcellularLocation>
</comment>
<evidence type="ECO:0000313" key="5">
    <source>
        <dbReference type="Proteomes" id="UP000054886"/>
    </source>
</evidence>
<dbReference type="GO" id="GO:0000460">
    <property type="term" value="P:maturation of 5.8S rRNA"/>
    <property type="evidence" value="ECO:0007669"/>
    <property type="project" value="EnsemblFungi"/>
</dbReference>
<dbReference type="SMART" id="SM00538">
    <property type="entry name" value="POP4"/>
    <property type="match status" value="1"/>
</dbReference>
<dbReference type="SUPFAM" id="SSF101744">
    <property type="entry name" value="Rof/RNase P subunit-like"/>
    <property type="match status" value="1"/>
</dbReference>
<dbReference type="GO" id="GO:0005655">
    <property type="term" value="C:nucleolar ribonuclease P complex"/>
    <property type="evidence" value="ECO:0007669"/>
    <property type="project" value="EnsemblFungi"/>
</dbReference>
<dbReference type="GO" id="GO:0033204">
    <property type="term" value="F:ribonuclease P RNA binding"/>
    <property type="evidence" value="ECO:0007669"/>
    <property type="project" value="InterPro"/>
</dbReference>
<dbReference type="GO" id="GO:0034965">
    <property type="term" value="P:intronic box C/D snoRNA processing"/>
    <property type="evidence" value="ECO:0007669"/>
    <property type="project" value="EnsemblFungi"/>
</dbReference>
<dbReference type="GO" id="GO:0000294">
    <property type="term" value="P:nuclear-transcribed mRNA catabolic process, RNase MRP-dependent"/>
    <property type="evidence" value="ECO:0007669"/>
    <property type="project" value="EnsemblFungi"/>
</dbReference>
<comment type="caution">
    <text evidence="4">The sequence shown here is derived from an EMBL/GenBank/DDBJ whole genome shotgun (WGS) entry which is preliminary data.</text>
</comment>
<dbReference type="PANTHER" id="PTHR13348:SF0">
    <property type="entry name" value="RIBONUCLEASE P PROTEIN SUBUNIT P29"/>
    <property type="match status" value="1"/>
</dbReference>
<evidence type="ECO:0000256" key="2">
    <source>
        <dbReference type="ARBA" id="ARBA00006181"/>
    </source>
</evidence>
<accession>A0A0W0CL26</accession>